<dbReference type="EMBL" id="CP007145">
    <property type="protein sequence ID" value="AHJ97690.1"/>
    <property type="molecule type" value="Genomic_DNA"/>
</dbReference>
<organism evidence="1 2">
    <name type="scientific">Hymenobacter swuensis DY53</name>
    <dbReference type="NCBI Taxonomy" id="1227739"/>
    <lineage>
        <taxon>Bacteria</taxon>
        <taxon>Pseudomonadati</taxon>
        <taxon>Bacteroidota</taxon>
        <taxon>Cytophagia</taxon>
        <taxon>Cytophagales</taxon>
        <taxon>Hymenobacteraceae</taxon>
        <taxon>Hymenobacter</taxon>
    </lineage>
</organism>
<gene>
    <name evidence="1" type="ORF">Hsw_2095</name>
</gene>
<proteinExistence type="predicted"/>
<dbReference type="KEGG" id="hsw:Hsw_2095"/>
<dbReference type="Proteomes" id="UP000019423">
    <property type="component" value="Chromosome"/>
</dbReference>
<name>W8F7H4_9BACT</name>
<accession>W8F7H4</accession>
<dbReference type="STRING" id="1227739.Hsw_2095"/>
<evidence type="ECO:0000313" key="2">
    <source>
        <dbReference type="Proteomes" id="UP000019423"/>
    </source>
</evidence>
<sequence length="60" mass="6585">MSAGGYRGGGGMAFCYFGRPSPRPMLAILTDIRQRLKTGDYENEEHVRLSLVARIVQALG</sequence>
<evidence type="ECO:0000313" key="1">
    <source>
        <dbReference type="EMBL" id="AHJ97690.1"/>
    </source>
</evidence>
<dbReference type="AlphaFoldDB" id="W8F7H4"/>
<dbReference type="HOGENOM" id="CLU_2935276_0_0_10"/>
<reference evidence="1 2" key="1">
    <citation type="submission" date="2014-01" db="EMBL/GenBank/DDBJ databases">
        <title>Complete genome sequence of ionizing-radiation resistance bacterium Hymenobacter swuensis DY53.</title>
        <authorList>
            <person name="Jung J.-H."/>
            <person name="Jeong S.-W."/>
            <person name="Joe M.-H."/>
            <person name="Cho y.-j."/>
            <person name="Kim M.-K."/>
            <person name="Lim S.-Y."/>
        </authorList>
    </citation>
    <scope>NUCLEOTIDE SEQUENCE [LARGE SCALE GENOMIC DNA]</scope>
    <source>
        <strain evidence="1 2">DY53</strain>
    </source>
</reference>
<protein>
    <submittedName>
        <fullName evidence="1">Uncharacterized protein</fullName>
    </submittedName>
</protein>
<dbReference type="PATRIC" id="fig|1227739.3.peg.2306"/>
<keyword evidence="2" id="KW-1185">Reference proteome</keyword>